<dbReference type="AlphaFoldDB" id="A0A7W6H947"/>
<evidence type="ECO:0000313" key="1">
    <source>
        <dbReference type="EMBL" id="MBB4000914.1"/>
    </source>
</evidence>
<keyword evidence="2" id="KW-1185">Reference proteome</keyword>
<organism evidence="1 2">
    <name type="scientific">Aureimonas pseudogalii</name>
    <dbReference type="NCBI Taxonomy" id="1744844"/>
    <lineage>
        <taxon>Bacteria</taxon>
        <taxon>Pseudomonadati</taxon>
        <taxon>Pseudomonadota</taxon>
        <taxon>Alphaproteobacteria</taxon>
        <taxon>Hyphomicrobiales</taxon>
        <taxon>Aurantimonadaceae</taxon>
        <taxon>Aureimonas</taxon>
    </lineage>
</organism>
<name>A0A7W6H947_9HYPH</name>
<sequence>MQYPRRRQGPTHHERQYAFDTLSVRMPTTGQHGASFFSWILELGEATAQSDVAIG</sequence>
<accession>A0A7W6H947</accession>
<reference evidence="1 2" key="1">
    <citation type="submission" date="2020-08" db="EMBL/GenBank/DDBJ databases">
        <title>Genomic Encyclopedia of Type Strains, Phase IV (KMG-IV): sequencing the most valuable type-strain genomes for metagenomic binning, comparative biology and taxonomic classification.</title>
        <authorList>
            <person name="Goeker M."/>
        </authorList>
    </citation>
    <scope>NUCLEOTIDE SEQUENCE [LARGE SCALE GENOMIC DNA]</scope>
    <source>
        <strain evidence="1 2">DSM 102238</strain>
    </source>
</reference>
<dbReference type="Proteomes" id="UP000542776">
    <property type="component" value="Unassembled WGS sequence"/>
</dbReference>
<gene>
    <name evidence="1" type="ORF">GGR04_004800</name>
</gene>
<evidence type="ECO:0000313" key="2">
    <source>
        <dbReference type="Proteomes" id="UP000542776"/>
    </source>
</evidence>
<comment type="caution">
    <text evidence="1">The sequence shown here is derived from an EMBL/GenBank/DDBJ whole genome shotgun (WGS) entry which is preliminary data.</text>
</comment>
<dbReference type="EMBL" id="JACIEK010000040">
    <property type="protein sequence ID" value="MBB4000914.1"/>
    <property type="molecule type" value="Genomic_DNA"/>
</dbReference>
<proteinExistence type="predicted"/>
<protein>
    <submittedName>
        <fullName evidence="1">Uncharacterized protein</fullName>
    </submittedName>
</protein>